<sequence>MNALKDQFAALHRPGAPVLLYNIWDAGSARAVAAGGAPALATGSYSLAEANGFPDGEGIPFNLFLDCLRRIARAVDVPVSADFEGGFAVDPVHLTEHAKLLAETGVVGCNFEDQTVGGAGLHSVEGQARRVAAVAASGLYVNARTDLFLKPLFAGGNPNDRTLLSEALERAAAYKEAGAQCFFVPGMSDPELIAETCQRAPLPVNVMMRAGMPDLATLTEAGVARVSWGPVPWSEAMARLTEEARALYA</sequence>
<name>A0A418NFC7_9SPHN</name>
<accession>A0A418NFC7</accession>
<comment type="caution">
    <text evidence="1">The sequence shown here is derived from an EMBL/GenBank/DDBJ whole genome shotgun (WGS) entry which is preliminary data.</text>
</comment>
<dbReference type="InterPro" id="IPR039556">
    <property type="entry name" value="ICL/PEPM"/>
</dbReference>
<dbReference type="Gene3D" id="3.20.20.60">
    <property type="entry name" value="Phosphoenolpyruvate-binding domains"/>
    <property type="match status" value="1"/>
</dbReference>
<keyword evidence="2" id="KW-1185">Reference proteome</keyword>
<dbReference type="Pfam" id="PF13714">
    <property type="entry name" value="PEP_mutase"/>
    <property type="match status" value="1"/>
</dbReference>
<dbReference type="InterPro" id="IPR040442">
    <property type="entry name" value="Pyrv_kinase-like_dom_sf"/>
</dbReference>
<dbReference type="AlphaFoldDB" id="A0A418NFC7"/>
<keyword evidence="1" id="KW-0456">Lyase</keyword>
<dbReference type="OrthoDB" id="9785398at2"/>
<gene>
    <name evidence="1" type="ORF">D2V04_11300</name>
</gene>
<evidence type="ECO:0000313" key="2">
    <source>
        <dbReference type="Proteomes" id="UP000285092"/>
    </source>
</evidence>
<proteinExistence type="predicted"/>
<dbReference type="EMBL" id="QXFK01000018">
    <property type="protein sequence ID" value="RIV76746.1"/>
    <property type="molecule type" value="Genomic_DNA"/>
</dbReference>
<protein>
    <submittedName>
        <fullName evidence="1">Isocitrate lyase/phosphoenolpyruvate mutase family protein</fullName>
    </submittedName>
</protein>
<dbReference type="SUPFAM" id="SSF51621">
    <property type="entry name" value="Phosphoenolpyruvate/pyruvate domain"/>
    <property type="match status" value="1"/>
</dbReference>
<dbReference type="PANTHER" id="PTHR42905">
    <property type="entry name" value="PHOSPHOENOLPYRUVATE CARBOXYLASE"/>
    <property type="match status" value="1"/>
</dbReference>
<reference evidence="1 2" key="1">
    <citation type="submission" date="2018-08" db="EMBL/GenBank/DDBJ databases">
        <title>Altererythrobacter sp.Ery1 and Ery12, the genome sequencing of novel strains in genus Alterythrobacter.</title>
        <authorList>
            <person name="Cheng H."/>
            <person name="Wu Y.-H."/>
            <person name="Fang C."/>
            <person name="Xu X.-W."/>
        </authorList>
    </citation>
    <scope>NUCLEOTIDE SEQUENCE [LARGE SCALE GENOMIC DNA]</scope>
    <source>
        <strain evidence="1 2">Ery1</strain>
    </source>
</reference>
<dbReference type="Proteomes" id="UP000285092">
    <property type="component" value="Unassembled WGS sequence"/>
</dbReference>
<dbReference type="GO" id="GO:0016829">
    <property type="term" value="F:lyase activity"/>
    <property type="evidence" value="ECO:0007669"/>
    <property type="project" value="UniProtKB-KW"/>
</dbReference>
<dbReference type="RefSeq" id="WP_119513804.1">
    <property type="nucleotide sequence ID" value="NZ_QXFK01000018.1"/>
</dbReference>
<dbReference type="CDD" id="cd00377">
    <property type="entry name" value="ICL_PEPM"/>
    <property type="match status" value="1"/>
</dbReference>
<organism evidence="1 2">
    <name type="scientific">Pelagerythrobacter aerophilus</name>
    <dbReference type="NCBI Taxonomy" id="2306995"/>
    <lineage>
        <taxon>Bacteria</taxon>
        <taxon>Pseudomonadati</taxon>
        <taxon>Pseudomonadota</taxon>
        <taxon>Alphaproteobacteria</taxon>
        <taxon>Sphingomonadales</taxon>
        <taxon>Erythrobacteraceae</taxon>
        <taxon>Pelagerythrobacter</taxon>
    </lineage>
</organism>
<dbReference type="InterPro" id="IPR015813">
    <property type="entry name" value="Pyrv/PenolPyrv_kinase-like_dom"/>
</dbReference>
<keyword evidence="1" id="KW-0670">Pyruvate</keyword>
<evidence type="ECO:0000313" key="1">
    <source>
        <dbReference type="EMBL" id="RIV76746.1"/>
    </source>
</evidence>
<dbReference type="PANTHER" id="PTHR42905:SF16">
    <property type="entry name" value="CARBOXYPHOSPHONOENOLPYRUVATE PHOSPHONOMUTASE-LIKE PROTEIN (AFU_ORTHOLOGUE AFUA_5G07230)"/>
    <property type="match status" value="1"/>
</dbReference>